<evidence type="ECO:0000313" key="3">
    <source>
        <dbReference type="Proteomes" id="UP000001610"/>
    </source>
</evidence>
<dbReference type="AlphaFoldDB" id="G3J3C3"/>
<dbReference type="InParanoid" id="G3J3C3"/>
<dbReference type="Proteomes" id="UP000001610">
    <property type="component" value="Unassembled WGS sequence"/>
</dbReference>
<dbReference type="KEGG" id="cmt:CCM_00307"/>
<dbReference type="InterPro" id="IPR009784">
    <property type="entry name" value="DUF1349"/>
</dbReference>
<evidence type="ECO:0000313" key="2">
    <source>
        <dbReference type="EMBL" id="EGX95653.1"/>
    </source>
</evidence>
<protein>
    <submittedName>
        <fullName evidence="2">Uncharacterized protein</fullName>
    </submittedName>
</protein>
<keyword evidence="1" id="KW-0732">Signal</keyword>
<dbReference type="eggNOG" id="ENOG502S8JK">
    <property type="taxonomic scope" value="Eukaryota"/>
</dbReference>
<name>G3J3C3_CORMM</name>
<dbReference type="OrthoDB" id="42525at2759"/>
<dbReference type="EMBL" id="JH126399">
    <property type="protein sequence ID" value="EGX95653.1"/>
    <property type="molecule type" value="Genomic_DNA"/>
</dbReference>
<dbReference type="Gene3D" id="2.60.120.200">
    <property type="match status" value="1"/>
</dbReference>
<feature type="chain" id="PRO_5003445859" evidence="1">
    <location>
        <begin position="19"/>
        <end position="243"/>
    </location>
</feature>
<organism evidence="2 3">
    <name type="scientific">Cordyceps militaris (strain CM01)</name>
    <name type="common">Caterpillar fungus</name>
    <dbReference type="NCBI Taxonomy" id="983644"/>
    <lineage>
        <taxon>Eukaryota</taxon>
        <taxon>Fungi</taxon>
        <taxon>Dikarya</taxon>
        <taxon>Ascomycota</taxon>
        <taxon>Pezizomycotina</taxon>
        <taxon>Sordariomycetes</taxon>
        <taxon>Hypocreomycetidae</taxon>
        <taxon>Hypocreales</taxon>
        <taxon>Cordycipitaceae</taxon>
        <taxon>Cordyceps</taxon>
    </lineage>
</organism>
<dbReference type="GeneID" id="18162342"/>
<sequence length="243" mass="26043">MLFPQFVVSAALLASSGAAQTTPASSGGGSRVWQWRNYGDAKPVSPLRQAVTMHVPPDTDIWRPAADRDNFTAPFLFTTVSASAFASVQVTVTAPWRTLYDQGGLVLAYPPSSGRAAAAAGARSIKAGVEFTDGAPALGVVGTDILSDWSLSPIVDTARASVTVRIERQGTDAWVYVLENHGRTRRQLRQVTWAFNKDDGQGLASCIYVGIYGAKPTRESAPADPLTKLPVTFSDFQLNLREE</sequence>
<dbReference type="PANTHER" id="PTHR35332">
    <property type="entry name" value="REGULATION OF ENOLASE PROTEIN 1"/>
    <property type="match status" value="1"/>
</dbReference>
<dbReference type="PANTHER" id="PTHR35332:SF2">
    <property type="entry name" value="REGULATION OF ENOLASE PROTEIN 1"/>
    <property type="match status" value="1"/>
</dbReference>
<dbReference type="OMA" id="PITEKQT"/>
<keyword evidence="3" id="KW-1185">Reference proteome</keyword>
<proteinExistence type="predicted"/>
<accession>G3J3C3</accession>
<dbReference type="VEuPathDB" id="FungiDB:CCM_00307"/>
<dbReference type="HOGENOM" id="CLU_077442_2_1_1"/>
<dbReference type="Pfam" id="PF07081">
    <property type="entry name" value="DUF1349"/>
    <property type="match status" value="1"/>
</dbReference>
<feature type="signal peptide" evidence="1">
    <location>
        <begin position="1"/>
        <end position="18"/>
    </location>
</feature>
<reference evidence="2 3" key="1">
    <citation type="journal article" date="2011" name="Genome Biol.">
        <title>Genome sequence of the insect pathogenic fungus Cordyceps militaris, a valued traditional Chinese medicine.</title>
        <authorList>
            <person name="Zheng P."/>
            <person name="Xia Y."/>
            <person name="Xiao G."/>
            <person name="Xiong C."/>
            <person name="Hu X."/>
            <person name="Zhang S."/>
            <person name="Zheng H."/>
            <person name="Huang Y."/>
            <person name="Zhou Y."/>
            <person name="Wang S."/>
            <person name="Zhao G.P."/>
            <person name="Liu X."/>
            <person name="St Leger R.J."/>
            <person name="Wang C."/>
        </authorList>
    </citation>
    <scope>NUCLEOTIDE SEQUENCE [LARGE SCALE GENOMIC DNA]</scope>
    <source>
        <strain evidence="2 3">CM01</strain>
    </source>
</reference>
<gene>
    <name evidence="2" type="ORF">CCM_00307</name>
</gene>
<dbReference type="FunCoup" id="G3J3C3">
    <property type="interactions" value="9"/>
</dbReference>
<evidence type="ECO:0000256" key="1">
    <source>
        <dbReference type="SAM" id="SignalP"/>
    </source>
</evidence>
<dbReference type="RefSeq" id="XP_006665530.1">
    <property type="nucleotide sequence ID" value="XM_006665467.1"/>
</dbReference>
<dbReference type="STRING" id="983644.G3J3C3"/>